<sequence>MPTTSPSVKSMVKEIRLSSAIQKEEVAESPYRAQQRVRVLEDSTNIWWTGARLDNLPPRLPPVGRPLSGNAIVPYRYHFNTVTFGYTTAFWTFDKWELLLDWLALRGVNLPLAWVGYERILMDVFRDAGLSDMEITSFLSGPAFLPWNRFGNIQGSWGGSLPSQWVDDQFDLQKRILTRMVELGMTPVLPSFTGFVPHALAAHYPNASIVSGGDWSGFANTFANVSFLQPFDPLFATLQKAFISKQQAAYGNVSHIYTLDQYNENNPFSGDTDYLRNVTANTASFWTNERIEAYLGGVQGNDSMIILDLYSEAQPQWNRTQSYFGKQWIWCELHDYGGNMGLEGNLQELTSGPVTALNSPDSSMKGIGLTMEGQEGNEIVYDILLDQAWSSKPLNISTYLSNWVSRRYQDTDLPNAQKAWSILSSTVYNNQNSNSQATIKSILELAPSLTGLVNRTGHHPTLVPYNTNTTIVPSLRLLTQAGSDNRALLNVPEFRYDLVDISRQLLANRFLENYLALISTYNSSSADVASVAAASRPLLDILRDLDLLLATDQNFLLANWILDARKWANKNETYAAYLEYNARNQITLWGPNEEINDYASKQWAGLVREYYLPRWEFFTNYLVETKRNGTAYDGAFVSRSMIRMGQEWGNKTYGGPWGVKGNTFDMVQKILLKWA</sequence>
<dbReference type="InterPro" id="IPR024732">
    <property type="entry name" value="NAGLU_C"/>
</dbReference>
<dbReference type="InterPro" id="IPR024733">
    <property type="entry name" value="NAGLU_tim-barrel"/>
</dbReference>
<organism evidence="3 4">
    <name type="scientific">Meripilus lineatus</name>
    <dbReference type="NCBI Taxonomy" id="2056292"/>
    <lineage>
        <taxon>Eukaryota</taxon>
        <taxon>Fungi</taxon>
        <taxon>Dikarya</taxon>
        <taxon>Basidiomycota</taxon>
        <taxon>Agaricomycotina</taxon>
        <taxon>Agaricomycetes</taxon>
        <taxon>Polyporales</taxon>
        <taxon>Meripilaceae</taxon>
        <taxon>Meripilus</taxon>
    </lineage>
</organism>
<name>A0AAD5V3D0_9APHY</name>
<feature type="domain" description="Alpha-N-acetylglucosaminidase C-terminal" evidence="2">
    <location>
        <begin position="399"/>
        <end position="672"/>
    </location>
</feature>
<evidence type="ECO:0008006" key="5">
    <source>
        <dbReference type="Google" id="ProtNLM"/>
    </source>
</evidence>
<evidence type="ECO:0000259" key="2">
    <source>
        <dbReference type="Pfam" id="PF12972"/>
    </source>
</evidence>
<feature type="domain" description="Alpha-N-acetylglucosaminidase tim-barrel" evidence="1">
    <location>
        <begin position="76"/>
        <end position="282"/>
    </location>
</feature>
<reference evidence="3" key="1">
    <citation type="submission" date="2022-07" db="EMBL/GenBank/DDBJ databases">
        <title>Genome Sequence of Physisporinus lineatus.</title>
        <authorList>
            <person name="Buettner E."/>
        </authorList>
    </citation>
    <scope>NUCLEOTIDE SEQUENCE</scope>
    <source>
        <strain evidence="3">VT162</strain>
    </source>
</reference>
<gene>
    <name evidence="3" type="ORF">NLI96_g7965</name>
</gene>
<dbReference type="AlphaFoldDB" id="A0AAD5V3D0"/>
<comment type="caution">
    <text evidence="3">The sequence shown here is derived from an EMBL/GenBank/DDBJ whole genome shotgun (WGS) entry which is preliminary data.</text>
</comment>
<dbReference type="PANTHER" id="PTHR12872">
    <property type="entry name" value="ALPHA-N-ACETYLGLUCOSAMINIDASE"/>
    <property type="match status" value="1"/>
</dbReference>
<dbReference type="Proteomes" id="UP001212997">
    <property type="component" value="Unassembled WGS sequence"/>
</dbReference>
<dbReference type="PANTHER" id="PTHR12872:SF1">
    <property type="entry name" value="ALPHA-N-ACETYLGLUCOSAMINIDASE"/>
    <property type="match status" value="1"/>
</dbReference>
<evidence type="ECO:0000313" key="4">
    <source>
        <dbReference type="Proteomes" id="UP001212997"/>
    </source>
</evidence>
<accession>A0AAD5V3D0</accession>
<dbReference type="Pfam" id="PF05089">
    <property type="entry name" value="NAGLU"/>
    <property type="match status" value="1"/>
</dbReference>
<keyword evidence="4" id="KW-1185">Reference proteome</keyword>
<proteinExistence type="predicted"/>
<evidence type="ECO:0000259" key="1">
    <source>
        <dbReference type="Pfam" id="PF05089"/>
    </source>
</evidence>
<dbReference type="Gene3D" id="1.20.120.670">
    <property type="entry name" value="N-acetyl-b-d-glucoasminidase"/>
    <property type="match status" value="1"/>
</dbReference>
<dbReference type="InterPro" id="IPR007781">
    <property type="entry name" value="NAGLU"/>
</dbReference>
<dbReference type="Pfam" id="PF12972">
    <property type="entry name" value="NAGLU_C"/>
    <property type="match status" value="1"/>
</dbReference>
<dbReference type="EMBL" id="JANAWD010000345">
    <property type="protein sequence ID" value="KAJ3480996.1"/>
    <property type="molecule type" value="Genomic_DNA"/>
</dbReference>
<evidence type="ECO:0000313" key="3">
    <source>
        <dbReference type="EMBL" id="KAJ3480996.1"/>
    </source>
</evidence>
<dbReference type="Gene3D" id="3.20.20.80">
    <property type="entry name" value="Glycosidases"/>
    <property type="match status" value="1"/>
</dbReference>
<protein>
    <recommendedName>
        <fullName evidence="5">Alpha-N-acetylglucosaminidase</fullName>
    </recommendedName>
</protein>